<dbReference type="Pfam" id="PF01593">
    <property type="entry name" value="Amino_oxidase"/>
    <property type="match status" value="1"/>
</dbReference>
<evidence type="ECO:0000259" key="1">
    <source>
        <dbReference type="Pfam" id="PF01593"/>
    </source>
</evidence>
<dbReference type="GO" id="GO:0016491">
    <property type="term" value="F:oxidoreductase activity"/>
    <property type="evidence" value="ECO:0007669"/>
    <property type="project" value="InterPro"/>
</dbReference>
<evidence type="ECO:0000313" key="2">
    <source>
        <dbReference type="EMBL" id="KAK3261419.1"/>
    </source>
</evidence>
<keyword evidence="3" id="KW-1185">Reference proteome</keyword>
<dbReference type="Gene3D" id="3.50.50.60">
    <property type="entry name" value="FAD/NAD(P)-binding domain"/>
    <property type="match status" value="1"/>
</dbReference>
<comment type="caution">
    <text evidence="2">The sequence shown here is derived from an EMBL/GenBank/DDBJ whole genome shotgun (WGS) entry which is preliminary data.</text>
</comment>
<organism evidence="2 3">
    <name type="scientific">Cymbomonas tetramitiformis</name>
    <dbReference type="NCBI Taxonomy" id="36881"/>
    <lineage>
        <taxon>Eukaryota</taxon>
        <taxon>Viridiplantae</taxon>
        <taxon>Chlorophyta</taxon>
        <taxon>Pyramimonadophyceae</taxon>
        <taxon>Pyramimonadales</taxon>
        <taxon>Pyramimonadaceae</taxon>
        <taxon>Cymbomonas</taxon>
    </lineage>
</organism>
<name>A0AAE0FKL5_9CHLO</name>
<protein>
    <recommendedName>
        <fullName evidence="1">Amine oxidase domain-containing protein</fullName>
    </recommendedName>
</protein>
<reference evidence="2 3" key="1">
    <citation type="journal article" date="2015" name="Genome Biol. Evol.">
        <title>Comparative Genomics of a Bacterivorous Green Alga Reveals Evolutionary Causalities and Consequences of Phago-Mixotrophic Mode of Nutrition.</title>
        <authorList>
            <person name="Burns J.A."/>
            <person name="Paasch A."/>
            <person name="Narechania A."/>
            <person name="Kim E."/>
        </authorList>
    </citation>
    <scope>NUCLEOTIDE SEQUENCE [LARGE SCALE GENOMIC DNA]</scope>
    <source>
        <strain evidence="2 3">PLY_AMNH</strain>
    </source>
</reference>
<dbReference type="Proteomes" id="UP001190700">
    <property type="component" value="Unassembled WGS sequence"/>
</dbReference>
<dbReference type="SUPFAM" id="SSF51905">
    <property type="entry name" value="FAD/NAD(P)-binding domain"/>
    <property type="match status" value="1"/>
</dbReference>
<dbReference type="InterPro" id="IPR036188">
    <property type="entry name" value="FAD/NAD-bd_sf"/>
</dbReference>
<dbReference type="SUPFAM" id="SSF54373">
    <property type="entry name" value="FAD-linked reductases, C-terminal domain"/>
    <property type="match status" value="1"/>
</dbReference>
<feature type="non-terminal residue" evidence="2">
    <location>
        <position position="1"/>
    </location>
</feature>
<sequence length="321" mass="34211">ENAESFLSRHYGGEAAQYVFGPALSAKYAADPHALAAKYALPELWAAEQCFGSLALAATVKGVGSKFAKLLPPPQSFQPNRRRRRDLHPNLHPKVRGVRMLEESRSVTRHSTGLPFTFKAGLSSITTAMTARIGKQNFMLGLPVVSLEYCGDGVDGSWKVGVRAPDGSAVAKQHRREKFDAVVLALPAASLASLRISSNGQATSLPRVSAVESLPLSVLLLGFKDEDAKSLPCTAGFAVPAMEGGRLSSIACQFTSKMFAFRAPAGYSTVTLLLGGDRQRDRAFKSRIELENLAMADLRQLVGVTSRPAAACMGAAEPPIA</sequence>
<dbReference type="AlphaFoldDB" id="A0AAE0FKL5"/>
<dbReference type="EMBL" id="LGRX02016907">
    <property type="protein sequence ID" value="KAK3261419.1"/>
    <property type="molecule type" value="Genomic_DNA"/>
</dbReference>
<evidence type="ECO:0000313" key="3">
    <source>
        <dbReference type="Proteomes" id="UP001190700"/>
    </source>
</evidence>
<accession>A0AAE0FKL5</accession>
<gene>
    <name evidence="2" type="ORF">CYMTET_29672</name>
</gene>
<feature type="domain" description="Amine oxidase" evidence="1">
    <location>
        <begin position="5"/>
        <end position="307"/>
    </location>
</feature>
<proteinExistence type="predicted"/>
<dbReference type="InterPro" id="IPR002937">
    <property type="entry name" value="Amino_oxidase"/>
</dbReference>